<organism evidence="10 12">
    <name type="scientific">Actinotignum urinale</name>
    <dbReference type="NCBI Taxonomy" id="190146"/>
    <lineage>
        <taxon>Bacteria</taxon>
        <taxon>Bacillati</taxon>
        <taxon>Actinomycetota</taxon>
        <taxon>Actinomycetes</taxon>
        <taxon>Actinomycetales</taxon>
        <taxon>Actinomycetaceae</taxon>
        <taxon>Actinotignum</taxon>
    </lineage>
</organism>
<evidence type="ECO:0000256" key="8">
    <source>
        <dbReference type="SAM" id="Phobius"/>
    </source>
</evidence>
<feature type="transmembrane region" description="Helical" evidence="8">
    <location>
        <begin position="206"/>
        <end position="231"/>
    </location>
</feature>
<name>A0AAW9HY99_9ACTO</name>
<dbReference type="Proteomes" id="UP001281731">
    <property type="component" value="Unassembled WGS sequence"/>
</dbReference>
<keyword evidence="7 8" id="KW-0472">Membrane</keyword>
<evidence type="ECO:0000313" key="11">
    <source>
        <dbReference type="Proteomes" id="UP001275049"/>
    </source>
</evidence>
<dbReference type="SUPFAM" id="SSF81345">
    <property type="entry name" value="ABC transporter involved in vitamin B12 uptake, BtuC"/>
    <property type="match status" value="1"/>
</dbReference>
<evidence type="ECO:0000256" key="1">
    <source>
        <dbReference type="ARBA" id="ARBA00004651"/>
    </source>
</evidence>
<evidence type="ECO:0000256" key="4">
    <source>
        <dbReference type="ARBA" id="ARBA00022475"/>
    </source>
</evidence>
<accession>A0AAW9HY99</accession>
<evidence type="ECO:0000313" key="12">
    <source>
        <dbReference type="Proteomes" id="UP001281731"/>
    </source>
</evidence>
<dbReference type="CDD" id="cd06550">
    <property type="entry name" value="TM_ABC_iron-siderophores_like"/>
    <property type="match status" value="1"/>
</dbReference>
<dbReference type="Proteomes" id="UP001275049">
    <property type="component" value="Unassembled WGS sequence"/>
</dbReference>
<dbReference type="GO" id="GO:0022857">
    <property type="term" value="F:transmembrane transporter activity"/>
    <property type="evidence" value="ECO:0007669"/>
    <property type="project" value="InterPro"/>
</dbReference>
<sequence>MSYIFSGIREISRFEHMSPVTEKPISLHVQRFDVIIEEIHWGINLLGGSVAGYKQRTRLMRAKIVALAVALIVAIPFMVIVGAAQIPISTVFGVILSHVPGLPIDITWHTTVDAIIWDNRLPRILASIAVGAILAVAGVVLQALVRNPLAEPYVLGLSSGAGTGAAVAVIILNLSSVFGVGICAFIGATLCTFFVLSVAGKIRSPLMLVLAGLAASFGFSSLTNFLIFSASNPETARSVNFWMLGSLAGTSWMNAIVLLIVAAIYALGIILVAPVLDALANGDSSALSVGINPGRARILLLVPTSAAVAIAVSMTGGIGFVGLIVPHAMRALIGTGHRILAVSATLAGALFLMLVDTMGRVIFAPAELPIGVITGMIGAPFILFIIFRNKKQLGIG</sequence>
<evidence type="ECO:0000313" key="10">
    <source>
        <dbReference type="EMBL" id="MDY5154796.1"/>
    </source>
</evidence>
<keyword evidence="5 8" id="KW-0812">Transmembrane</keyword>
<gene>
    <name evidence="10" type="ORF">R6G80_03530</name>
    <name evidence="9" type="ORF">R6G86_01645</name>
</gene>
<protein>
    <submittedName>
        <fullName evidence="10">Iron ABC transporter permease</fullName>
    </submittedName>
</protein>
<feature type="transmembrane region" description="Helical" evidence="8">
    <location>
        <begin position="178"/>
        <end position="199"/>
    </location>
</feature>
<dbReference type="AlphaFoldDB" id="A0AAW9HY99"/>
<evidence type="ECO:0000256" key="6">
    <source>
        <dbReference type="ARBA" id="ARBA00022989"/>
    </source>
</evidence>
<feature type="transmembrane region" description="Helical" evidence="8">
    <location>
        <begin position="64"/>
        <end position="88"/>
    </location>
</feature>
<keyword evidence="11" id="KW-1185">Reference proteome</keyword>
<feature type="transmembrane region" description="Helical" evidence="8">
    <location>
        <begin position="124"/>
        <end position="145"/>
    </location>
</feature>
<keyword evidence="3" id="KW-0813">Transport</keyword>
<feature type="transmembrane region" description="Helical" evidence="8">
    <location>
        <begin position="152"/>
        <end position="172"/>
    </location>
</feature>
<evidence type="ECO:0000256" key="7">
    <source>
        <dbReference type="ARBA" id="ARBA00023136"/>
    </source>
</evidence>
<dbReference type="Gene3D" id="1.10.3470.10">
    <property type="entry name" value="ABC transporter involved in vitamin B12 uptake, BtuC"/>
    <property type="match status" value="1"/>
</dbReference>
<dbReference type="FunFam" id="1.10.3470.10:FF:000001">
    <property type="entry name" value="Vitamin B12 ABC transporter permease BtuC"/>
    <property type="match status" value="1"/>
</dbReference>
<dbReference type="RefSeq" id="WP_320754891.1">
    <property type="nucleotide sequence ID" value="NZ_JAWNFQ010000004.1"/>
</dbReference>
<comment type="subcellular location">
    <subcellularLocation>
        <location evidence="1">Cell membrane</location>
        <topology evidence="1">Multi-pass membrane protein</topology>
    </subcellularLocation>
</comment>
<comment type="caution">
    <text evidence="10">The sequence shown here is derived from an EMBL/GenBank/DDBJ whole genome shotgun (WGS) entry which is preliminary data.</text>
</comment>
<keyword evidence="6 8" id="KW-1133">Transmembrane helix</keyword>
<comment type="similarity">
    <text evidence="2">Belongs to the binding-protein-dependent transport system permease family. FecCD subfamily.</text>
</comment>
<evidence type="ECO:0000256" key="5">
    <source>
        <dbReference type="ARBA" id="ARBA00022692"/>
    </source>
</evidence>
<feature type="transmembrane region" description="Helical" evidence="8">
    <location>
        <begin position="251"/>
        <end position="277"/>
    </location>
</feature>
<evidence type="ECO:0000256" key="2">
    <source>
        <dbReference type="ARBA" id="ARBA00007935"/>
    </source>
</evidence>
<proteinExistence type="inferred from homology"/>
<feature type="transmembrane region" description="Helical" evidence="8">
    <location>
        <begin position="298"/>
        <end position="325"/>
    </location>
</feature>
<feature type="transmembrane region" description="Helical" evidence="8">
    <location>
        <begin position="367"/>
        <end position="387"/>
    </location>
</feature>
<dbReference type="EMBL" id="JAWNGC010000003">
    <property type="protein sequence ID" value="MDY5154796.1"/>
    <property type="molecule type" value="Genomic_DNA"/>
</dbReference>
<dbReference type="Pfam" id="PF01032">
    <property type="entry name" value="FecCD"/>
    <property type="match status" value="1"/>
</dbReference>
<dbReference type="PANTHER" id="PTHR30472">
    <property type="entry name" value="FERRIC ENTEROBACTIN TRANSPORT SYSTEM PERMEASE PROTEIN"/>
    <property type="match status" value="1"/>
</dbReference>
<reference evidence="10 11" key="1">
    <citation type="submission" date="2023-10" db="EMBL/GenBank/DDBJ databases">
        <title>Whole Genome based description of the genera Actinobaculum and Actinotignum reveals a complex phylogenetic relationship within the species included in the genus Actinotignum.</title>
        <authorList>
            <person name="Jensen C.S."/>
            <person name="Dargis R."/>
            <person name="Kemp M."/>
            <person name="Christensen J.J."/>
        </authorList>
    </citation>
    <scope>NUCLEOTIDE SEQUENCE</scope>
    <source>
        <strain evidence="10">SLA_B511</strain>
        <strain evidence="9 11">SLA_B974</strain>
    </source>
</reference>
<keyword evidence="4" id="KW-1003">Cell membrane</keyword>
<dbReference type="GO" id="GO:0005886">
    <property type="term" value="C:plasma membrane"/>
    <property type="evidence" value="ECO:0007669"/>
    <property type="project" value="UniProtKB-SubCell"/>
</dbReference>
<dbReference type="PANTHER" id="PTHR30472:SF25">
    <property type="entry name" value="ABC TRANSPORTER PERMEASE PROTEIN MJ0876-RELATED"/>
    <property type="match status" value="1"/>
</dbReference>
<dbReference type="InterPro" id="IPR037294">
    <property type="entry name" value="ABC_BtuC-like"/>
</dbReference>
<evidence type="ECO:0000256" key="3">
    <source>
        <dbReference type="ARBA" id="ARBA00022448"/>
    </source>
</evidence>
<feature type="transmembrane region" description="Helical" evidence="8">
    <location>
        <begin position="337"/>
        <end position="355"/>
    </location>
</feature>
<evidence type="ECO:0000313" key="9">
    <source>
        <dbReference type="EMBL" id="MDY5132449.1"/>
    </source>
</evidence>
<dbReference type="InterPro" id="IPR000522">
    <property type="entry name" value="ABC_transptr_permease_BtuC"/>
</dbReference>
<dbReference type="EMBL" id="JAWNGA010000002">
    <property type="protein sequence ID" value="MDY5132449.1"/>
    <property type="molecule type" value="Genomic_DNA"/>
</dbReference>